<sequence length="226" mass="24589">MVVFPHINAATAHISKGTQIIGYSPSSQVMCAPVTYFVRWPWCDLILDIEAKSQAYFKKPGSIGKFAFLKKPTAASYSNSDDIEGLLTPFAPQIFGSVRMQHGASIDRTSSINPASLAICLPSDQRSKLKSPLQKSADKQSTSDLDLDLDLEQPVGLQDMRIISSNASTQKKPQANSTLIKALVHVPTTTMAHSIGQRNTQLITTTTDNPHGLQLPIVLDDQSEEP</sequence>
<proteinExistence type="predicted"/>
<organism evidence="1 2">
    <name type="scientific">Pleurodeles waltl</name>
    <name type="common">Iberian ribbed newt</name>
    <dbReference type="NCBI Taxonomy" id="8319"/>
    <lineage>
        <taxon>Eukaryota</taxon>
        <taxon>Metazoa</taxon>
        <taxon>Chordata</taxon>
        <taxon>Craniata</taxon>
        <taxon>Vertebrata</taxon>
        <taxon>Euteleostomi</taxon>
        <taxon>Amphibia</taxon>
        <taxon>Batrachia</taxon>
        <taxon>Caudata</taxon>
        <taxon>Salamandroidea</taxon>
        <taxon>Salamandridae</taxon>
        <taxon>Pleurodelinae</taxon>
        <taxon>Pleurodeles</taxon>
    </lineage>
</organism>
<reference evidence="1" key="1">
    <citation type="journal article" date="2022" name="bioRxiv">
        <title>Sequencing and chromosome-scale assembly of the giantPleurodeles waltlgenome.</title>
        <authorList>
            <person name="Brown T."/>
            <person name="Elewa A."/>
            <person name="Iarovenko S."/>
            <person name="Subramanian E."/>
            <person name="Araus A.J."/>
            <person name="Petzold A."/>
            <person name="Susuki M."/>
            <person name="Suzuki K.-i.T."/>
            <person name="Hayashi T."/>
            <person name="Toyoda A."/>
            <person name="Oliveira C."/>
            <person name="Osipova E."/>
            <person name="Leigh N.D."/>
            <person name="Simon A."/>
            <person name="Yun M.H."/>
        </authorList>
    </citation>
    <scope>NUCLEOTIDE SEQUENCE</scope>
    <source>
        <strain evidence="1">20211129_DDA</strain>
        <tissue evidence="1">Liver</tissue>
    </source>
</reference>
<protein>
    <submittedName>
        <fullName evidence="1">Uncharacterized protein</fullName>
    </submittedName>
</protein>
<comment type="caution">
    <text evidence="1">The sequence shown here is derived from an EMBL/GenBank/DDBJ whole genome shotgun (WGS) entry which is preliminary data.</text>
</comment>
<dbReference type="EMBL" id="JANPWB010000016">
    <property type="protein sequence ID" value="KAJ1083027.1"/>
    <property type="molecule type" value="Genomic_DNA"/>
</dbReference>
<dbReference type="AlphaFoldDB" id="A0AAV7KXS1"/>
<evidence type="ECO:0000313" key="2">
    <source>
        <dbReference type="Proteomes" id="UP001066276"/>
    </source>
</evidence>
<accession>A0AAV7KXS1</accession>
<evidence type="ECO:0000313" key="1">
    <source>
        <dbReference type="EMBL" id="KAJ1083027.1"/>
    </source>
</evidence>
<keyword evidence="2" id="KW-1185">Reference proteome</keyword>
<name>A0AAV7KXS1_PLEWA</name>
<gene>
    <name evidence="1" type="ORF">NDU88_003187</name>
</gene>
<dbReference type="Proteomes" id="UP001066276">
    <property type="component" value="Chromosome 12"/>
</dbReference>